<protein>
    <submittedName>
        <fullName evidence="1">Uncharacterized protein</fullName>
    </submittedName>
</protein>
<reference evidence="1 2" key="1">
    <citation type="submission" date="2016-05" db="EMBL/GenBank/DDBJ databases">
        <authorList>
            <person name="Ramsay J.P."/>
        </authorList>
    </citation>
    <scope>NUCLEOTIDE SEQUENCE [LARGE SCALE GENOMIC DNA]</scope>
    <source>
        <strain evidence="1 2">NZP2042</strain>
    </source>
</reference>
<accession>A0A6M7TYW6</accession>
<proteinExistence type="predicted"/>
<sequence length="125" mass="13126">MSGVRLAFLGLAACLTAGLPVLAAAQSSDYVYCSNGIVCIRDPCPSGNALDLVTGKIIKGVALNTTELSPLNRSEPGFSDKLHAGKLVIRGSIQHRGEPNDPPMLVVTNVERASKTGERKRCAAH</sequence>
<dbReference type="AlphaFoldDB" id="A0A6M7TYW6"/>
<dbReference type="Proteomes" id="UP000093737">
    <property type="component" value="Unassembled WGS sequence"/>
</dbReference>
<organism evidence="1 2">
    <name type="scientific">Rhizobium loti</name>
    <name type="common">Mesorhizobium loti</name>
    <dbReference type="NCBI Taxonomy" id="381"/>
    <lineage>
        <taxon>Bacteria</taxon>
        <taxon>Pseudomonadati</taxon>
        <taxon>Pseudomonadota</taxon>
        <taxon>Alphaproteobacteria</taxon>
        <taxon>Hyphomicrobiales</taxon>
        <taxon>Phyllobacteriaceae</taxon>
        <taxon>Mesorhizobium</taxon>
    </lineage>
</organism>
<dbReference type="EMBL" id="LYTK01000012">
    <property type="protein sequence ID" value="OBQ66145.1"/>
    <property type="molecule type" value="Genomic_DNA"/>
</dbReference>
<evidence type="ECO:0000313" key="2">
    <source>
        <dbReference type="Proteomes" id="UP000093737"/>
    </source>
</evidence>
<name>A0A6M7TYW6_RHILI</name>
<comment type="caution">
    <text evidence="1">The sequence shown here is derived from an EMBL/GenBank/DDBJ whole genome shotgun (WGS) entry which is preliminary data.</text>
</comment>
<gene>
    <name evidence="1" type="ORF">A8145_18815</name>
</gene>
<evidence type="ECO:0000313" key="1">
    <source>
        <dbReference type="EMBL" id="OBQ66145.1"/>
    </source>
</evidence>